<proteinExistence type="predicted"/>
<protein>
    <submittedName>
        <fullName evidence="1">Uncharacterized protein</fullName>
    </submittedName>
</protein>
<dbReference type="AlphaFoldDB" id="A0A0E9T284"/>
<organism evidence="1">
    <name type="scientific">Anguilla anguilla</name>
    <name type="common">European freshwater eel</name>
    <name type="synonym">Muraena anguilla</name>
    <dbReference type="NCBI Taxonomy" id="7936"/>
    <lineage>
        <taxon>Eukaryota</taxon>
        <taxon>Metazoa</taxon>
        <taxon>Chordata</taxon>
        <taxon>Craniata</taxon>
        <taxon>Vertebrata</taxon>
        <taxon>Euteleostomi</taxon>
        <taxon>Actinopterygii</taxon>
        <taxon>Neopterygii</taxon>
        <taxon>Teleostei</taxon>
        <taxon>Anguilliformes</taxon>
        <taxon>Anguillidae</taxon>
        <taxon>Anguilla</taxon>
    </lineage>
</organism>
<evidence type="ECO:0000313" key="1">
    <source>
        <dbReference type="EMBL" id="JAH47674.1"/>
    </source>
</evidence>
<accession>A0A0E9T284</accession>
<dbReference type="EMBL" id="GBXM01060903">
    <property type="protein sequence ID" value="JAH47674.1"/>
    <property type="molecule type" value="Transcribed_RNA"/>
</dbReference>
<reference evidence="1" key="1">
    <citation type="submission" date="2014-11" db="EMBL/GenBank/DDBJ databases">
        <authorList>
            <person name="Amaro Gonzalez C."/>
        </authorList>
    </citation>
    <scope>NUCLEOTIDE SEQUENCE</scope>
</reference>
<sequence length="23" mass="2602">MISPLWLPSLHSFGNFIACINLK</sequence>
<name>A0A0E9T284_ANGAN</name>
<reference evidence="1" key="2">
    <citation type="journal article" date="2015" name="Fish Shellfish Immunol.">
        <title>Early steps in the European eel (Anguilla anguilla)-Vibrio vulnificus interaction in the gills: Role of the RtxA13 toxin.</title>
        <authorList>
            <person name="Callol A."/>
            <person name="Pajuelo D."/>
            <person name="Ebbesson L."/>
            <person name="Teles M."/>
            <person name="MacKenzie S."/>
            <person name="Amaro C."/>
        </authorList>
    </citation>
    <scope>NUCLEOTIDE SEQUENCE</scope>
</reference>